<name>A0A0E9PMR6_ANGAN</name>
<organism evidence="1">
    <name type="scientific">Anguilla anguilla</name>
    <name type="common">European freshwater eel</name>
    <name type="synonym">Muraena anguilla</name>
    <dbReference type="NCBI Taxonomy" id="7936"/>
    <lineage>
        <taxon>Eukaryota</taxon>
        <taxon>Metazoa</taxon>
        <taxon>Chordata</taxon>
        <taxon>Craniata</taxon>
        <taxon>Vertebrata</taxon>
        <taxon>Euteleostomi</taxon>
        <taxon>Actinopterygii</taxon>
        <taxon>Neopterygii</taxon>
        <taxon>Teleostei</taxon>
        <taxon>Anguilliformes</taxon>
        <taxon>Anguillidae</taxon>
        <taxon>Anguilla</taxon>
    </lineage>
</organism>
<protein>
    <submittedName>
        <fullName evidence="1">Uncharacterized protein</fullName>
    </submittedName>
</protein>
<reference evidence="1" key="2">
    <citation type="journal article" date="2015" name="Fish Shellfish Immunol.">
        <title>Early steps in the European eel (Anguilla anguilla)-Vibrio vulnificus interaction in the gills: Role of the RtxA13 toxin.</title>
        <authorList>
            <person name="Callol A."/>
            <person name="Pajuelo D."/>
            <person name="Ebbesson L."/>
            <person name="Teles M."/>
            <person name="MacKenzie S."/>
            <person name="Amaro C."/>
        </authorList>
    </citation>
    <scope>NUCLEOTIDE SEQUENCE</scope>
</reference>
<reference evidence="1" key="1">
    <citation type="submission" date="2014-11" db="EMBL/GenBank/DDBJ databases">
        <authorList>
            <person name="Amaro Gonzalez C."/>
        </authorList>
    </citation>
    <scope>NUCLEOTIDE SEQUENCE</scope>
</reference>
<proteinExistence type="predicted"/>
<dbReference type="AlphaFoldDB" id="A0A0E9PMR6"/>
<accession>A0A0E9PMR6</accession>
<sequence length="30" mass="3457">MTTKTHTSSLQTHSPTPNHTLIHFLRIENI</sequence>
<evidence type="ECO:0000313" key="1">
    <source>
        <dbReference type="EMBL" id="JAH05143.1"/>
    </source>
</evidence>
<dbReference type="EMBL" id="GBXM01103434">
    <property type="protein sequence ID" value="JAH05143.1"/>
    <property type="molecule type" value="Transcribed_RNA"/>
</dbReference>